<feature type="transmembrane region" description="Helical" evidence="2">
    <location>
        <begin position="12"/>
        <end position="37"/>
    </location>
</feature>
<accession>A0ABT5GF30</accession>
<keyword evidence="2" id="KW-0472">Membrane</keyword>
<keyword evidence="1" id="KW-0175">Coiled coil</keyword>
<evidence type="ECO:0000259" key="3">
    <source>
        <dbReference type="Pfam" id="PF09851"/>
    </source>
</evidence>
<feature type="domain" description="SHOCT" evidence="3">
    <location>
        <begin position="54"/>
        <end position="80"/>
    </location>
</feature>
<keyword evidence="2" id="KW-0812">Transmembrane</keyword>
<gene>
    <name evidence="4" type="ORF">OO014_06245</name>
</gene>
<dbReference type="Proteomes" id="UP001150259">
    <property type="component" value="Unassembled WGS sequence"/>
</dbReference>
<feature type="coiled-coil region" evidence="1">
    <location>
        <begin position="56"/>
        <end position="83"/>
    </location>
</feature>
<organism evidence="4 5">
    <name type="scientific">Intrasporangium calvum</name>
    <dbReference type="NCBI Taxonomy" id="53358"/>
    <lineage>
        <taxon>Bacteria</taxon>
        <taxon>Bacillati</taxon>
        <taxon>Actinomycetota</taxon>
        <taxon>Actinomycetes</taxon>
        <taxon>Micrococcales</taxon>
        <taxon>Intrasporangiaceae</taxon>
        <taxon>Intrasporangium</taxon>
    </lineage>
</organism>
<evidence type="ECO:0000256" key="1">
    <source>
        <dbReference type="SAM" id="Coils"/>
    </source>
</evidence>
<keyword evidence="2" id="KW-1133">Transmembrane helix</keyword>
<reference evidence="4 5" key="1">
    <citation type="submission" date="2022-11" db="EMBL/GenBank/DDBJ databases">
        <title>Anaerobic phenanthrene biodegradation by a DNRA strain PheN6.</title>
        <authorList>
            <person name="Zhang Z."/>
        </authorList>
    </citation>
    <scope>NUCLEOTIDE SEQUENCE [LARGE SCALE GENOMIC DNA]</scope>
    <source>
        <strain evidence="4 5">PheN6</strain>
    </source>
</reference>
<comment type="caution">
    <text evidence="4">The sequence shown here is derived from an EMBL/GenBank/DDBJ whole genome shotgun (WGS) entry which is preliminary data.</text>
</comment>
<keyword evidence="5" id="KW-1185">Reference proteome</keyword>
<evidence type="ECO:0000313" key="5">
    <source>
        <dbReference type="Proteomes" id="UP001150259"/>
    </source>
</evidence>
<protein>
    <submittedName>
        <fullName evidence="4">SHOCT domain-containing protein</fullName>
    </submittedName>
</protein>
<dbReference type="Pfam" id="PF09851">
    <property type="entry name" value="SHOCT"/>
    <property type="match status" value="1"/>
</dbReference>
<dbReference type="RefSeq" id="WP_272461480.1">
    <property type="nucleotide sequence ID" value="NZ_JAPFQL010000020.1"/>
</dbReference>
<dbReference type="EMBL" id="JAPFQL010000020">
    <property type="protein sequence ID" value="MDC5696853.1"/>
    <property type="molecule type" value="Genomic_DNA"/>
</dbReference>
<name>A0ABT5GF30_9MICO</name>
<sequence>MWAPCCGYGAEWWMWGLMLLGTIGFWLLVAYVVRAVVLGGRPAERRSATPPIDEPLRLLDERLARGEIDLEEYQRTRNVLRNAH</sequence>
<proteinExistence type="predicted"/>
<dbReference type="InterPro" id="IPR018649">
    <property type="entry name" value="SHOCT"/>
</dbReference>
<evidence type="ECO:0000313" key="4">
    <source>
        <dbReference type="EMBL" id="MDC5696853.1"/>
    </source>
</evidence>
<evidence type="ECO:0000256" key="2">
    <source>
        <dbReference type="SAM" id="Phobius"/>
    </source>
</evidence>